<dbReference type="AlphaFoldDB" id="A0A5B8XW87"/>
<evidence type="ECO:0000313" key="3">
    <source>
        <dbReference type="EMBL" id="QED30172.1"/>
    </source>
</evidence>
<feature type="region of interest" description="Disordered" evidence="1">
    <location>
        <begin position="63"/>
        <end position="119"/>
    </location>
</feature>
<keyword evidence="2" id="KW-0732">Signal</keyword>
<sequence>MKKVVLAVIGLGVVGCAPSSNAPFHMYDSPLLQSGLHPSAPRARNFDPLGTGDFQTSDTYQLAQAEPTARDSAPKVELTPKASSKHLAEAPQKKLPTLAIGSRPDPQTTGKSASDWNHRPEHSAAYAAKVLEVNGHAVDASAMSSVSKLYKHCKESGKISHDSAHIGDLVFFHNVADINADGRNNDWYTFVGVIESKTSDVYTIQGVLGGKLGKHTMRLAKDEPTDASSRLRDPSASDAPFTQYYTSELFAGFCGLLGDKPDLILVDEWSP</sequence>
<dbReference type="EMBL" id="CP042467">
    <property type="protein sequence ID" value="QED30172.1"/>
    <property type="molecule type" value="Genomic_DNA"/>
</dbReference>
<feature type="signal peptide" evidence="2">
    <location>
        <begin position="1"/>
        <end position="22"/>
    </location>
</feature>
<feature type="compositionally biased region" description="Polar residues" evidence="1">
    <location>
        <begin position="105"/>
        <end position="115"/>
    </location>
</feature>
<evidence type="ECO:0000313" key="4">
    <source>
        <dbReference type="Proteomes" id="UP000321595"/>
    </source>
</evidence>
<keyword evidence="4" id="KW-1185">Reference proteome</keyword>
<accession>A0A5B8XW87</accession>
<proteinExistence type="predicted"/>
<evidence type="ECO:0000256" key="2">
    <source>
        <dbReference type="SAM" id="SignalP"/>
    </source>
</evidence>
<dbReference type="OrthoDB" id="9790543at2"/>
<dbReference type="Proteomes" id="UP000321595">
    <property type="component" value="Chromosome"/>
</dbReference>
<dbReference type="KEGG" id="bbae:FRD01_23645"/>
<evidence type="ECO:0000256" key="1">
    <source>
        <dbReference type="SAM" id="MobiDB-lite"/>
    </source>
</evidence>
<reference evidence="3 4" key="1">
    <citation type="submission" date="2019-08" db="EMBL/GenBank/DDBJ databases">
        <authorList>
            <person name="Liang Q."/>
        </authorList>
    </citation>
    <scope>NUCLEOTIDE SEQUENCE [LARGE SCALE GENOMIC DNA]</scope>
    <source>
        <strain evidence="3 4">V1718</strain>
    </source>
</reference>
<protein>
    <submittedName>
        <fullName evidence="3">Uncharacterized protein</fullName>
    </submittedName>
</protein>
<organism evidence="3 4">
    <name type="scientific">Microvenator marinus</name>
    <dbReference type="NCBI Taxonomy" id="2600177"/>
    <lineage>
        <taxon>Bacteria</taxon>
        <taxon>Deltaproteobacteria</taxon>
        <taxon>Bradymonadales</taxon>
        <taxon>Microvenatoraceae</taxon>
        <taxon>Microvenator</taxon>
    </lineage>
</organism>
<name>A0A5B8XW87_9DELT</name>
<dbReference type="PROSITE" id="PS51257">
    <property type="entry name" value="PROKAR_LIPOPROTEIN"/>
    <property type="match status" value="1"/>
</dbReference>
<dbReference type="RefSeq" id="WP_146963628.1">
    <property type="nucleotide sequence ID" value="NZ_CP042467.1"/>
</dbReference>
<feature type="chain" id="PRO_5022712550" evidence="2">
    <location>
        <begin position="23"/>
        <end position="271"/>
    </location>
</feature>
<gene>
    <name evidence="3" type="ORF">FRD01_23645</name>
</gene>